<dbReference type="AlphaFoldDB" id="A0A9P1J012"/>
<dbReference type="PROSITE" id="PS50041">
    <property type="entry name" value="C_TYPE_LECTIN_2"/>
    <property type="match status" value="1"/>
</dbReference>
<dbReference type="Gene3D" id="2.60.120.290">
    <property type="entry name" value="Spermadhesin, CUB domain"/>
    <property type="match status" value="2"/>
</dbReference>
<evidence type="ECO:0000256" key="1">
    <source>
        <dbReference type="ARBA" id="ARBA00023157"/>
    </source>
</evidence>
<evidence type="ECO:0008006" key="8">
    <source>
        <dbReference type="Google" id="ProtNLM"/>
    </source>
</evidence>
<keyword evidence="1" id="KW-1015">Disulfide bond</keyword>
<feature type="signal peptide" evidence="3">
    <location>
        <begin position="1"/>
        <end position="17"/>
    </location>
</feature>
<name>A0A9P1J012_9PELO</name>
<evidence type="ECO:0000256" key="2">
    <source>
        <dbReference type="PROSITE-ProRule" id="PRU00059"/>
    </source>
</evidence>
<keyword evidence="3" id="KW-0732">Signal</keyword>
<dbReference type="Pfam" id="PF00431">
    <property type="entry name" value="CUB"/>
    <property type="match status" value="1"/>
</dbReference>
<evidence type="ECO:0000313" key="6">
    <source>
        <dbReference type="EMBL" id="CAI5454161.1"/>
    </source>
</evidence>
<accession>A0A9P1J012</accession>
<dbReference type="Gene3D" id="3.10.100.10">
    <property type="entry name" value="Mannose-Binding Protein A, subunit A"/>
    <property type="match status" value="1"/>
</dbReference>
<dbReference type="SUPFAM" id="SSF56436">
    <property type="entry name" value="C-type lectin-like"/>
    <property type="match status" value="1"/>
</dbReference>
<dbReference type="OrthoDB" id="5865240at2759"/>
<dbReference type="CDD" id="cd00041">
    <property type="entry name" value="CUB"/>
    <property type="match status" value="1"/>
</dbReference>
<evidence type="ECO:0000313" key="7">
    <source>
        <dbReference type="Proteomes" id="UP001152747"/>
    </source>
</evidence>
<comment type="caution">
    <text evidence="6">The sequence shown here is derived from an EMBL/GenBank/DDBJ whole genome shotgun (WGS) entry which is preliminary data.</text>
</comment>
<dbReference type="CDD" id="cd00037">
    <property type="entry name" value="CLECT"/>
    <property type="match status" value="1"/>
</dbReference>
<gene>
    <name evidence="6" type="ORF">CAMP_LOCUS16798</name>
</gene>
<dbReference type="PROSITE" id="PS01180">
    <property type="entry name" value="CUB"/>
    <property type="match status" value="1"/>
</dbReference>
<comment type="caution">
    <text evidence="2">Lacks conserved residue(s) required for the propagation of feature annotation.</text>
</comment>
<organism evidence="6 7">
    <name type="scientific">Caenorhabditis angaria</name>
    <dbReference type="NCBI Taxonomy" id="860376"/>
    <lineage>
        <taxon>Eukaryota</taxon>
        <taxon>Metazoa</taxon>
        <taxon>Ecdysozoa</taxon>
        <taxon>Nematoda</taxon>
        <taxon>Chromadorea</taxon>
        <taxon>Rhabditida</taxon>
        <taxon>Rhabditina</taxon>
        <taxon>Rhabditomorpha</taxon>
        <taxon>Rhabditoidea</taxon>
        <taxon>Rhabditidae</taxon>
        <taxon>Peloderinae</taxon>
        <taxon>Caenorhabditis</taxon>
    </lineage>
</organism>
<feature type="domain" description="C-type lectin" evidence="5">
    <location>
        <begin position="23"/>
        <end position="133"/>
    </location>
</feature>
<dbReference type="InterPro" id="IPR001304">
    <property type="entry name" value="C-type_lectin-like"/>
</dbReference>
<dbReference type="InterPro" id="IPR000859">
    <property type="entry name" value="CUB_dom"/>
</dbReference>
<dbReference type="EMBL" id="CANHGI010000006">
    <property type="protein sequence ID" value="CAI5454161.1"/>
    <property type="molecule type" value="Genomic_DNA"/>
</dbReference>
<evidence type="ECO:0000259" key="4">
    <source>
        <dbReference type="PROSITE" id="PS01180"/>
    </source>
</evidence>
<evidence type="ECO:0000256" key="3">
    <source>
        <dbReference type="SAM" id="SignalP"/>
    </source>
</evidence>
<dbReference type="SMART" id="SM00042">
    <property type="entry name" value="CUB"/>
    <property type="match status" value="2"/>
</dbReference>
<reference evidence="6" key="1">
    <citation type="submission" date="2022-11" db="EMBL/GenBank/DDBJ databases">
        <authorList>
            <person name="Kikuchi T."/>
        </authorList>
    </citation>
    <scope>NUCLEOTIDE SEQUENCE</scope>
    <source>
        <strain evidence="6">PS1010</strain>
    </source>
</reference>
<dbReference type="SUPFAM" id="SSF49854">
    <property type="entry name" value="Spermadhesin, CUB domain"/>
    <property type="match status" value="2"/>
</dbReference>
<proteinExistence type="predicted"/>
<feature type="domain" description="CUB" evidence="4">
    <location>
        <begin position="152"/>
        <end position="272"/>
    </location>
</feature>
<feature type="chain" id="PRO_5040413988" description="C-type lectin domain-containing protein" evidence="3">
    <location>
        <begin position="18"/>
        <end position="401"/>
    </location>
</feature>
<sequence>MLFNFIFFAVLVSSTTAQNLYKYISFSNPLSESDAEAVCQQQCGHLASIHSYNENSNVADFSFPSSYNYFRIGLKYQNNTNVWTDGTDFDYSNIGYQNSNFGNCYSFSIKSDVVAAGKWISSRCDTPLPFVCKVPIGACVTTPTPTITPSQCSGPQFAENDAYFFSPNYPITYAGDSQDCTYIFSTPKNTIASISFNEFQLDDYSTIELFNEIEDPSPVRTFDSSNTANGLYNSTSNTMKIVFRSFLVPDKKTYRWVAHLQTTNYSPNVSTTAVPTTTKLLSSTTTAMVSACGPSRYFVPNTDIFYPYMNGIHPVNQFCTYSVSTSFGNRIALNVSYIFMEQDSHLIVYDGASTTASEILFLKGPGTFQNVPEVRSSSSHMLLFFNTYSVYDNFSSRVTSI</sequence>
<dbReference type="PANTHER" id="PTHR22991:SF41">
    <property type="entry name" value="CUB DOMAIN-CONTAINING PROTEIN-RELATED"/>
    <property type="match status" value="1"/>
</dbReference>
<keyword evidence="7" id="KW-1185">Reference proteome</keyword>
<protein>
    <recommendedName>
        <fullName evidence="8">C-type lectin domain-containing protein</fullName>
    </recommendedName>
</protein>
<dbReference type="InterPro" id="IPR050976">
    <property type="entry name" value="Snaclec"/>
</dbReference>
<dbReference type="Proteomes" id="UP001152747">
    <property type="component" value="Unassembled WGS sequence"/>
</dbReference>
<dbReference type="SMART" id="SM00034">
    <property type="entry name" value="CLECT"/>
    <property type="match status" value="1"/>
</dbReference>
<dbReference type="InterPro" id="IPR035914">
    <property type="entry name" value="Sperma_CUB_dom_sf"/>
</dbReference>
<dbReference type="Pfam" id="PF00059">
    <property type="entry name" value="Lectin_C"/>
    <property type="match status" value="1"/>
</dbReference>
<evidence type="ECO:0000259" key="5">
    <source>
        <dbReference type="PROSITE" id="PS50041"/>
    </source>
</evidence>
<dbReference type="PANTHER" id="PTHR22991">
    <property type="entry name" value="PROTEIN CBG13490"/>
    <property type="match status" value="1"/>
</dbReference>
<dbReference type="InterPro" id="IPR016186">
    <property type="entry name" value="C-type_lectin-like/link_sf"/>
</dbReference>
<dbReference type="InterPro" id="IPR016187">
    <property type="entry name" value="CTDL_fold"/>
</dbReference>